<dbReference type="Pfam" id="PF09174">
    <property type="entry name" value="Maf1"/>
    <property type="match status" value="1"/>
</dbReference>
<dbReference type="InterPro" id="IPR038564">
    <property type="entry name" value="Maf1_sf"/>
</dbReference>
<evidence type="ECO:0000313" key="1">
    <source>
        <dbReference type="EMBL" id="KAE9321647.1"/>
    </source>
</evidence>
<dbReference type="EMBL" id="QXFY01001305">
    <property type="protein sequence ID" value="KAE9321647.1"/>
    <property type="molecule type" value="Genomic_DNA"/>
</dbReference>
<dbReference type="GO" id="GO:0016480">
    <property type="term" value="P:negative regulation of transcription by RNA polymerase III"/>
    <property type="evidence" value="ECO:0007669"/>
    <property type="project" value="InterPro"/>
</dbReference>
<dbReference type="PANTHER" id="PTHR22504">
    <property type="entry name" value="REPRESSOR OF RNA POLYMERASE III TRANSCRIPTION MAF1"/>
    <property type="match status" value="1"/>
</dbReference>
<dbReference type="GO" id="GO:0000994">
    <property type="term" value="F:RNA polymerase III core binding"/>
    <property type="evidence" value="ECO:0007669"/>
    <property type="project" value="TreeGrafter"/>
</dbReference>
<evidence type="ECO:0008006" key="3">
    <source>
        <dbReference type="Google" id="ProtNLM"/>
    </source>
</evidence>
<accession>A0A6G0R7A1</accession>
<gene>
    <name evidence="1" type="ORF">PF008_g17772</name>
</gene>
<proteinExistence type="predicted"/>
<dbReference type="GO" id="GO:0005634">
    <property type="term" value="C:nucleus"/>
    <property type="evidence" value="ECO:0007669"/>
    <property type="project" value="TreeGrafter"/>
</dbReference>
<dbReference type="PANTHER" id="PTHR22504:SF0">
    <property type="entry name" value="REPRESSOR OF RNA POLYMERASE III TRANSCRIPTION MAF1 HOMOLOG"/>
    <property type="match status" value="1"/>
</dbReference>
<dbReference type="InterPro" id="IPR015257">
    <property type="entry name" value="Maf1"/>
</dbReference>
<dbReference type="Gene3D" id="3.40.1000.50">
    <property type="entry name" value="Repressor of RNA polymerase III transcription Maf1"/>
    <property type="match status" value="1"/>
</dbReference>
<evidence type="ECO:0000313" key="2">
    <source>
        <dbReference type="Proteomes" id="UP000486351"/>
    </source>
</evidence>
<dbReference type="FunFam" id="3.40.1000.50:FF:000003">
    <property type="entry name" value="Repressor of RNA polymerase III transcription MAF1"/>
    <property type="match status" value="1"/>
</dbReference>
<organism evidence="1 2">
    <name type="scientific">Phytophthora fragariae</name>
    <dbReference type="NCBI Taxonomy" id="53985"/>
    <lineage>
        <taxon>Eukaryota</taxon>
        <taxon>Sar</taxon>
        <taxon>Stramenopiles</taxon>
        <taxon>Oomycota</taxon>
        <taxon>Peronosporomycetes</taxon>
        <taxon>Peronosporales</taxon>
        <taxon>Peronosporaceae</taxon>
        <taxon>Phytophthora</taxon>
    </lineage>
</organism>
<dbReference type="AlphaFoldDB" id="A0A6G0R7A1"/>
<protein>
    <recommendedName>
        <fullName evidence="3">Repressor of RNA polymerase III transcription</fullName>
    </recommendedName>
</protein>
<sequence>MKYLEEPQLSWLNSVLGSYEVGDRVLAGKIETYSCKKAGSDKRLAKSLELLYQQEIEAADAQLLGSSPLGPIAAPATRKLLITLISTMNASFPDYDFSAARPEQFRKEPDFRIALQRINHDLAELLESEGGGFVEKMWEDIADAIKLDDCDVYSYIPDMDSDPFSDGNLWSFNYFFYNKVQKKVLYFTCLCKGLTYDSDMDDETMDEPANMDDDAEDAMEDYFGMSPDWEDGAAMNAATSAARQDKQSEGATRSCSAAAAALQCSTVLLKIDMAEARGSTTCWTHPRRHQPRAFRA</sequence>
<name>A0A6G0R7A1_9STRA</name>
<dbReference type="Proteomes" id="UP000486351">
    <property type="component" value="Unassembled WGS sequence"/>
</dbReference>
<reference evidence="1 2" key="1">
    <citation type="submission" date="2018-09" db="EMBL/GenBank/DDBJ databases">
        <title>Genomic investigation of the strawberry pathogen Phytophthora fragariae indicates pathogenicity is determined by transcriptional variation in three key races.</title>
        <authorList>
            <person name="Adams T.M."/>
            <person name="Armitage A.D."/>
            <person name="Sobczyk M.K."/>
            <person name="Bates H.J."/>
            <person name="Dunwell J.M."/>
            <person name="Nellist C.F."/>
            <person name="Harrison R.J."/>
        </authorList>
    </citation>
    <scope>NUCLEOTIDE SEQUENCE [LARGE SCALE GENOMIC DNA]</scope>
    <source>
        <strain evidence="1 2">NOV-77</strain>
    </source>
</reference>
<comment type="caution">
    <text evidence="1">The sequence shown here is derived from an EMBL/GenBank/DDBJ whole genome shotgun (WGS) entry which is preliminary data.</text>
</comment>